<keyword evidence="4" id="KW-1185">Reference proteome</keyword>
<keyword evidence="3" id="KW-0808">Transferase</keyword>
<protein>
    <submittedName>
        <fullName evidence="3">Nucleotide-diphospho-sugar transferase</fullName>
    </submittedName>
</protein>
<organism evidence="3 4">
    <name type="scientific">Myxozyma melibiosi</name>
    <dbReference type="NCBI Taxonomy" id="54550"/>
    <lineage>
        <taxon>Eukaryota</taxon>
        <taxon>Fungi</taxon>
        <taxon>Dikarya</taxon>
        <taxon>Ascomycota</taxon>
        <taxon>Saccharomycotina</taxon>
        <taxon>Lipomycetes</taxon>
        <taxon>Lipomycetales</taxon>
        <taxon>Lipomycetaceae</taxon>
        <taxon>Myxozyma</taxon>
    </lineage>
</organism>
<evidence type="ECO:0000313" key="4">
    <source>
        <dbReference type="Proteomes" id="UP001498771"/>
    </source>
</evidence>
<dbReference type="PANTHER" id="PTHR31834:SF9">
    <property type="entry name" value="INITIATION-SPECIFIC ALPHA-1,6-MANNOSYLTRANSFERASE"/>
    <property type="match status" value="1"/>
</dbReference>
<comment type="caution">
    <text evidence="3">The sequence shown here is derived from an EMBL/GenBank/DDBJ whole genome shotgun (WGS) entry which is preliminary data.</text>
</comment>
<accession>A0ABR1FCW5</accession>
<dbReference type="Gene3D" id="3.90.550.20">
    <property type="match status" value="1"/>
</dbReference>
<dbReference type="RefSeq" id="XP_064770730.1">
    <property type="nucleotide sequence ID" value="XM_064911568.1"/>
</dbReference>
<dbReference type="Pfam" id="PF04488">
    <property type="entry name" value="Gly_transf_sug"/>
    <property type="match status" value="1"/>
</dbReference>
<dbReference type="SUPFAM" id="SSF53448">
    <property type="entry name" value="Nucleotide-diphospho-sugar transferases"/>
    <property type="match status" value="1"/>
</dbReference>
<dbReference type="InterPro" id="IPR039367">
    <property type="entry name" value="Och1-like"/>
</dbReference>
<proteinExistence type="inferred from homology"/>
<dbReference type="GeneID" id="90037080"/>
<dbReference type="InterPro" id="IPR029044">
    <property type="entry name" value="Nucleotide-diphossugar_trans"/>
</dbReference>
<dbReference type="Proteomes" id="UP001498771">
    <property type="component" value="Unassembled WGS sequence"/>
</dbReference>
<dbReference type="GO" id="GO:0016740">
    <property type="term" value="F:transferase activity"/>
    <property type="evidence" value="ECO:0007669"/>
    <property type="project" value="UniProtKB-KW"/>
</dbReference>
<evidence type="ECO:0000256" key="2">
    <source>
        <dbReference type="SAM" id="Phobius"/>
    </source>
</evidence>
<comment type="similarity">
    <text evidence="1">Belongs to the glycosyltransferase 32 family.</text>
</comment>
<evidence type="ECO:0000313" key="3">
    <source>
        <dbReference type="EMBL" id="KAK7207697.1"/>
    </source>
</evidence>
<sequence>MLVPHYLQGIYALANRSKNALPKKEGYRVGIVAALMTVAFWLAAVRYHQITSSNNSVPQRQLSPIATFSVATEYRKNSDVIFENYLDSVLAKLKMEYVSSYDPEVWPTKIFQTARTVNDKYKDAVASWSAYNPQYEHMLLGDKAATEFVERAFAASPEIVEVYKSFPNAALKADLLRYLLLYLYGGVYADVDLYCRKPISEWIPHDLAKSDADVIIGIELDEPYVTLETQRQWHWHRPYSFAQFTIVAKPFAKPIRTAIVRVVAHAHHLARLKNKSSPSKISKYTPEEVFEVSGPGMWTDVLIDSMNYRRKDVSWAQMNNLKKPIRVPTENGAIIVLPVQYFGNGQRHSNAGDYNQPEACVSHLFTKSWQRFSWF</sequence>
<dbReference type="InterPro" id="IPR007577">
    <property type="entry name" value="GlycoTrfase_DXD_sugar-bd_CS"/>
</dbReference>
<keyword evidence="2" id="KW-0812">Transmembrane</keyword>
<evidence type="ECO:0000256" key="1">
    <source>
        <dbReference type="ARBA" id="ARBA00009003"/>
    </source>
</evidence>
<gene>
    <name evidence="3" type="ORF">BZA70DRAFT_272007</name>
</gene>
<keyword evidence="2" id="KW-1133">Transmembrane helix</keyword>
<dbReference type="EMBL" id="JBBJBU010000001">
    <property type="protein sequence ID" value="KAK7207697.1"/>
    <property type="molecule type" value="Genomic_DNA"/>
</dbReference>
<reference evidence="3 4" key="1">
    <citation type="submission" date="2024-03" db="EMBL/GenBank/DDBJ databases">
        <title>Genome-scale model development and genomic sequencing of the oleaginous clade Lipomyces.</title>
        <authorList>
            <consortium name="Lawrence Berkeley National Laboratory"/>
            <person name="Czajka J.J."/>
            <person name="Han Y."/>
            <person name="Kim J."/>
            <person name="Mondo S.J."/>
            <person name="Hofstad B.A."/>
            <person name="Robles A."/>
            <person name="Haridas S."/>
            <person name="Riley R."/>
            <person name="LaButti K."/>
            <person name="Pangilinan J."/>
            <person name="Andreopoulos W."/>
            <person name="Lipzen A."/>
            <person name="Yan J."/>
            <person name="Wang M."/>
            <person name="Ng V."/>
            <person name="Grigoriev I.V."/>
            <person name="Spatafora J.W."/>
            <person name="Magnuson J.K."/>
            <person name="Baker S.E."/>
            <person name="Pomraning K.R."/>
        </authorList>
    </citation>
    <scope>NUCLEOTIDE SEQUENCE [LARGE SCALE GENOMIC DNA]</scope>
    <source>
        <strain evidence="3 4">Phaff 52-87</strain>
    </source>
</reference>
<feature type="transmembrane region" description="Helical" evidence="2">
    <location>
        <begin position="26"/>
        <end position="44"/>
    </location>
</feature>
<dbReference type="PANTHER" id="PTHR31834">
    <property type="entry name" value="INITIATION-SPECIFIC ALPHA-1,6-MANNOSYLTRANSFERASE"/>
    <property type="match status" value="1"/>
</dbReference>
<keyword evidence="2" id="KW-0472">Membrane</keyword>
<name>A0ABR1FCW5_9ASCO</name>